<organism evidence="9 10">
    <name type="scientific">Meloidogyne javanica</name>
    <name type="common">Root-knot nematode worm</name>
    <dbReference type="NCBI Taxonomy" id="6303"/>
    <lineage>
        <taxon>Eukaryota</taxon>
        <taxon>Metazoa</taxon>
        <taxon>Ecdysozoa</taxon>
        <taxon>Nematoda</taxon>
        <taxon>Chromadorea</taxon>
        <taxon>Rhabditida</taxon>
        <taxon>Tylenchina</taxon>
        <taxon>Tylenchomorpha</taxon>
        <taxon>Tylenchoidea</taxon>
        <taxon>Meloidogynidae</taxon>
        <taxon>Meloidogyninae</taxon>
        <taxon>Meloidogyne</taxon>
        <taxon>Meloidogyne incognita group</taxon>
    </lineage>
</organism>
<evidence type="ECO:0000256" key="2">
    <source>
        <dbReference type="ARBA" id="ARBA00022443"/>
    </source>
</evidence>
<keyword evidence="2" id="KW-0728">SH3 domain</keyword>
<evidence type="ECO:0000313" key="9">
    <source>
        <dbReference type="Proteomes" id="UP000887561"/>
    </source>
</evidence>
<evidence type="ECO:0000256" key="3">
    <source>
        <dbReference type="ARBA" id="ARBA00022679"/>
    </source>
</evidence>
<dbReference type="AlphaFoldDB" id="A0A915MM13"/>
<feature type="domain" description="ACK/TNK-like SAM" evidence="8">
    <location>
        <begin position="11"/>
        <end position="66"/>
    </location>
</feature>
<keyword evidence="5" id="KW-0418">Kinase</keyword>
<keyword evidence="6" id="KW-0067">ATP-binding</keyword>
<dbReference type="Pfam" id="PF22931">
    <property type="entry name" value="SAM_TNK"/>
    <property type="match status" value="1"/>
</dbReference>
<evidence type="ECO:0000313" key="10">
    <source>
        <dbReference type="WBParaSite" id="scaffold40695_cov305.g23743"/>
    </source>
</evidence>
<evidence type="ECO:0000256" key="4">
    <source>
        <dbReference type="ARBA" id="ARBA00022741"/>
    </source>
</evidence>
<dbReference type="GO" id="GO:0004715">
    <property type="term" value="F:non-membrane spanning protein tyrosine kinase activity"/>
    <property type="evidence" value="ECO:0007669"/>
    <property type="project" value="UniProtKB-EC"/>
</dbReference>
<keyword evidence="7" id="KW-0829">Tyrosine-protein kinase</keyword>
<keyword evidence="3" id="KW-0808">Transferase</keyword>
<sequence length="124" mass="14166">MSETALIDEALNEVFVETDLIGFQSLFVFDKQLTRLEHFYDVTDEELKSYGLSEPAIRRLRQAIVKKSKKQSKTLFGGGGKKNVKLIQVNNKREKTANSCNKTLNEGGFEFNNTQPFLIFENEV</sequence>
<proteinExistence type="predicted"/>
<keyword evidence="9" id="KW-1185">Reference proteome</keyword>
<reference evidence="10" key="1">
    <citation type="submission" date="2022-11" db="UniProtKB">
        <authorList>
            <consortium name="WormBaseParasite"/>
        </authorList>
    </citation>
    <scope>IDENTIFICATION</scope>
</reference>
<evidence type="ECO:0000256" key="7">
    <source>
        <dbReference type="ARBA" id="ARBA00023137"/>
    </source>
</evidence>
<dbReference type="EC" id="2.7.10.2" evidence="1"/>
<name>A0A915MM13_MELJA</name>
<evidence type="ECO:0000256" key="5">
    <source>
        <dbReference type="ARBA" id="ARBA00022777"/>
    </source>
</evidence>
<accession>A0A915MM13</accession>
<dbReference type="WBParaSite" id="scaffold40695_cov305.g23743">
    <property type="protein sequence ID" value="scaffold40695_cov305.g23743"/>
    <property type="gene ID" value="scaffold40695_cov305.g23743"/>
</dbReference>
<dbReference type="Proteomes" id="UP000887561">
    <property type="component" value="Unplaced"/>
</dbReference>
<protein>
    <recommendedName>
        <fullName evidence="1">non-specific protein-tyrosine kinase</fullName>
        <ecNumber evidence="1">2.7.10.2</ecNumber>
    </recommendedName>
</protein>
<evidence type="ECO:0000259" key="8">
    <source>
        <dbReference type="Pfam" id="PF22931"/>
    </source>
</evidence>
<keyword evidence="4" id="KW-0547">Nucleotide-binding</keyword>
<dbReference type="GO" id="GO:0005524">
    <property type="term" value="F:ATP binding"/>
    <property type="evidence" value="ECO:0007669"/>
    <property type="project" value="UniProtKB-KW"/>
</dbReference>
<dbReference type="InterPro" id="IPR055175">
    <property type="entry name" value="ACK/TNK-like_SAM"/>
</dbReference>
<evidence type="ECO:0000256" key="6">
    <source>
        <dbReference type="ARBA" id="ARBA00022840"/>
    </source>
</evidence>
<evidence type="ECO:0000256" key="1">
    <source>
        <dbReference type="ARBA" id="ARBA00011903"/>
    </source>
</evidence>